<dbReference type="Proteomes" id="UP001291309">
    <property type="component" value="Unassembled WGS sequence"/>
</dbReference>
<evidence type="ECO:0000313" key="1">
    <source>
        <dbReference type="EMBL" id="MDY7232263.1"/>
    </source>
</evidence>
<accession>A0ABU5HFN1</accession>
<dbReference type="Pfam" id="PF09536">
    <property type="entry name" value="DUF2378"/>
    <property type="match status" value="1"/>
</dbReference>
<name>A0ABU5HFN1_9BACT</name>
<organism evidence="1 2">
    <name type="scientific">Hyalangium rubrum</name>
    <dbReference type="NCBI Taxonomy" id="3103134"/>
    <lineage>
        <taxon>Bacteria</taxon>
        <taxon>Pseudomonadati</taxon>
        <taxon>Myxococcota</taxon>
        <taxon>Myxococcia</taxon>
        <taxon>Myxococcales</taxon>
        <taxon>Cystobacterineae</taxon>
        <taxon>Archangiaceae</taxon>
        <taxon>Hyalangium</taxon>
    </lineage>
</organism>
<dbReference type="NCBIfam" id="TIGR02265">
    <property type="entry name" value="Mxa_TIGR02265"/>
    <property type="match status" value="1"/>
</dbReference>
<reference evidence="1 2" key="1">
    <citation type="submission" date="2023-12" db="EMBL/GenBank/DDBJ databases">
        <title>the genome sequence of Hyalangium sp. s54d21.</title>
        <authorList>
            <person name="Zhang X."/>
        </authorList>
    </citation>
    <scope>NUCLEOTIDE SEQUENCE [LARGE SCALE GENOMIC DNA]</scope>
    <source>
        <strain evidence="2">s54d21</strain>
    </source>
</reference>
<keyword evidence="2" id="KW-1185">Reference proteome</keyword>
<dbReference type="InterPro" id="IPR011751">
    <property type="entry name" value="Mxa_paralog_2265"/>
</dbReference>
<dbReference type="EMBL" id="JAXIVS010000019">
    <property type="protein sequence ID" value="MDY7232263.1"/>
    <property type="molecule type" value="Genomic_DNA"/>
</dbReference>
<protein>
    <submittedName>
        <fullName evidence="1">DUF2378 family protein</fullName>
    </submittedName>
</protein>
<evidence type="ECO:0000313" key="2">
    <source>
        <dbReference type="Proteomes" id="UP001291309"/>
    </source>
</evidence>
<comment type="caution">
    <text evidence="1">The sequence shown here is derived from an EMBL/GenBank/DDBJ whole genome shotgun (WGS) entry which is preliminary data.</text>
</comment>
<proteinExistence type="predicted"/>
<dbReference type="RefSeq" id="WP_321550978.1">
    <property type="nucleotide sequence ID" value="NZ_JAXIVS010000019.1"/>
</dbReference>
<sequence>MRPSLTPVPLGVEPMTRSILFEGLFVHGLPRNEAFEAELRQAGFDRGDLLPQYPLRLFRQCMDIACRHFYPGLPVEEGRRKLGHHFVQGFTRTVLGGAVAVGMPLIGPVRFLKKFPEHLRFDTSPILVQAVEVGERSFRMEFRTGVGLSPHFLRGMLEEGLRMTRVNPTLRVVRHSPISFDLHITW</sequence>
<gene>
    <name evidence="1" type="ORF">SYV04_38095</name>
</gene>